<dbReference type="Gene3D" id="3.40.50.720">
    <property type="entry name" value="NAD(P)-binding Rossmann-like Domain"/>
    <property type="match status" value="1"/>
</dbReference>
<proteinExistence type="predicted"/>
<dbReference type="RefSeq" id="WP_191298872.1">
    <property type="nucleotide sequence ID" value="NZ_BNAR01000004.1"/>
</dbReference>
<dbReference type="PANTHER" id="PTHR48079">
    <property type="entry name" value="PROTEIN YEEZ"/>
    <property type="match status" value="1"/>
</dbReference>
<feature type="domain" description="NAD-dependent epimerase/dehydratase" evidence="2">
    <location>
        <begin position="4"/>
        <end position="243"/>
    </location>
</feature>
<keyword evidence="4" id="KW-1185">Reference proteome</keyword>
<protein>
    <submittedName>
        <fullName evidence="3">Nucleoside-diphosphate sugar epimerase</fullName>
    </submittedName>
</protein>
<comment type="caution">
    <text evidence="3">The sequence shown here is derived from an EMBL/GenBank/DDBJ whole genome shotgun (WGS) entry which is preliminary data.</text>
</comment>
<sequence>MVKIVITGASGNVGTGLVRALAADGPGHEVVGVCRRPPGTVAPYDSVTWQSCDLASDDAPDVLEEVMRGADAVVHLAWMFQPVRDGTRLQRTNFKGTAAVLRAARRAGVPHVVHGSSIAAYAPAPTSTVREDAATTGITGSEYGEGKSEAESEVARFAAENPDIAVAVVRPTLVIQAGASASFLALFLDPLVPQQLFGLLRRGRIPVLLLPSPLRVQLVYADDVGDAIVRILRARARGPFNIAADTLELNDLASAAGARGLPVPAPLVKAAVSVLWRLRVLHMSPGWFDVGTRSPLIDTTRAREELGWAPRKSSADCAREQIGGIADAAALPSPALRRDRFKTEPRGSPPVRLARL</sequence>
<dbReference type="InterPro" id="IPR001509">
    <property type="entry name" value="Epimerase_deHydtase"/>
</dbReference>
<reference evidence="4" key="1">
    <citation type="journal article" date="2019" name="Int. J. Syst. Evol. Microbiol.">
        <title>The Global Catalogue of Microorganisms (GCM) 10K type strain sequencing project: providing services to taxonomists for standard genome sequencing and annotation.</title>
        <authorList>
            <consortium name="The Broad Institute Genomics Platform"/>
            <consortium name="The Broad Institute Genome Sequencing Center for Infectious Disease"/>
            <person name="Wu L."/>
            <person name="Ma J."/>
        </authorList>
    </citation>
    <scope>NUCLEOTIDE SEQUENCE [LARGE SCALE GENOMIC DNA]</scope>
    <source>
        <strain evidence="4">CGMCC 4.7367</strain>
    </source>
</reference>
<evidence type="ECO:0000313" key="3">
    <source>
        <dbReference type="EMBL" id="GHH40474.1"/>
    </source>
</evidence>
<evidence type="ECO:0000256" key="1">
    <source>
        <dbReference type="SAM" id="MobiDB-lite"/>
    </source>
</evidence>
<accession>A0ABQ3MG48</accession>
<evidence type="ECO:0000313" key="4">
    <source>
        <dbReference type="Proteomes" id="UP000605568"/>
    </source>
</evidence>
<name>A0ABQ3MG48_9PSEU</name>
<dbReference type="SUPFAM" id="SSF51735">
    <property type="entry name" value="NAD(P)-binding Rossmann-fold domains"/>
    <property type="match status" value="1"/>
</dbReference>
<evidence type="ECO:0000259" key="2">
    <source>
        <dbReference type="Pfam" id="PF01370"/>
    </source>
</evidence>
<dbReference type="PANTHER" id="PTHR48079:SF6">
    <property type="entry name" value="NAD(P)-BINDING DOMAIN-CONTAINING PROTEIN-RELATED"/>
    <property type="match status" value="1"/>
</dbReference>
<dbReference type="Proteomes" id="UP000605568">
    <property type="component" value="Unassembled WGS sequence"/>
</dbReference>
<feature type="region of interest" description="Disordered" evidence="1">
    <location>
        <begin position="336"/>
        <end position="356"/>
    </location>
</feature>
<dbReference type="EMBL" id="BNAR01000004">
    <property type="protein sequence ID" value="GHH40474.1"/>
    <property type="molecule type" value="Genomic_DNA"/>
</dbReference>
<dbReference type="InterPro" id="IPR051783">
    <property type="entry name" value="NAD(P)-dependent_oxidoreduct"/>
</dbReference>
<feature type="compositionally biased region" description="Basic and acidic residues" evidence="1">
    <location>
        <begin position="336"/>
        <end position="345"/>
    </location>
</feature>
<dbReference type="InterPro" id="IPR036291">
    <property type="entry name" value="NAD(P)-bd_dom_sf"/>
</dbReference>
<organism evidence="3 4">
    <name type="scientific">Lentzea cavernae</name>
    <dbReference type="NCBI Taxonomy" id="2020703"/>
    <lineage>
        <taxon>Bacteria</taxon>
        <taxon>Bacillati</taxon>
        <taxon>Actinomycetota</taxon>
        <taxon>Actinomycetes</taxon>
        <taxon>Pseudonocardiales</taxon>
        <taxon>Pseudonocardiaceae</taxon>
        <taxon>Lentzea</taxon>
    </lineage>
</organism>
<dbReference type="Pfam" id="PF01370">
    <property type="entry name" value="Epimerase"/>
    <property type="match status" value="1"/>
</dbReference>
<gene>
    <name evidence="3" type="ORF">GCM10017774_33900</name>
</gene>